<dbReference type="Pfam" id="PF20245">
    <property type="entry name" value="DUF6600"/>
    <property type="match status" value="1"/>
</dbReference>
<feature type="compositionally biased region" description="Polar residues" evidence="1">
    <location>
        <begin position="539"/>
        <end position="548"/>
    </location>
</feature>
<feature type="compositionally biased region" description="Polar residues" evidence="1">
    <location>
        <begin position="560"/>
        <end position="569"/>
    </location>
</feature>
<feature type="compositionally biased region" description="Basic and acidic residues" evidence="1">
    <location>
        <begin position="668"/>
        <end position="682"/>
    </location>
</feature>
<proteinExistence type="predicted"/>
<feature type="compositionally biased region" description="Basic and acidic residues" evidence="1">
    <location>
        <begin position="473"/>
        <end position="482"/>
    </location>
</feature>
<dbReference type="RefSeq" id="WP_126126867.1">
    <property type="nucleotide sequence ID" value="NZ_CP034464.1"/>
</dbReference>
<evidence type="ECO:0008006" key="4">
    <source>
        <dbReference type="Google" id="ProtNLM"/>
    </source>
</evidence>
<gene>
    <name evidence="2" type="ORF">EJN92_05375</name>
</gene>
<protein>
    <recommendedName>
        <fullName evidence="4">FecR protein domain-containing protein</fullName>
    </recommendedName>
</protein>
<feature type="region of interest" description="Disordered" evidence="1">
    <location>
        <begin position="473"/>
        <end position="569"/>
    </location>
</feature>
<dbReference type="EMBL" id="CP034464">
    <property type="protein sequence ID" value="AZP11479.1"/>
    <property type="molecule type" value="Genomic_DNA"/>
</dbReference>
<dbReference type="OrthoDB" id="5485224at2"/>
<dbReference type="KEGG" id="upv:EJN92_05375"/>
<dbReference type="InterPro" id="IPR046535">
    <property type="entry name" value="DUF6600"/>
</dbReference>
<reference evidence="2 3" key="1">
    <citation type="journal article" date="2011" name="Int. J. Syst. Evol. Microbiol.">
        <title>Description of Undibacterium oligocarboniphilum sp. nov., isolated from purified water, and Undibacterium pigrum strain CCUG 49012 as the type strain of Undibacterium parvum sp. nov., and emended descriptions of the genus Undibacterium and the species Undibacterium pigrum.</title>
        <authorList>
            <person name="Eder W."/>
            <person name="Wanner G."/>
            <person name="Ludwig W."/>
            <person name="Busse H.J."/>
            <person name="Ziemke-Kageler F."/>
            <person name="Lang E."/>
        </authorList>
    </citation>
    <scope>NUCLEOTIDE SEQUENCE [LARGE SCALE GENOMIC DNA]</scope>
    <source>
        <strain evidence="2 3">DSM 23061</strain>
    </source>
</reference>
<sequence>MCNFLASGWAQAQEDPPSRVARLSYTLGSVSLAPAGTEQWLVADPNRPLTSGDRLWVPAGARAELHLGASSLRLAENTGITIVKLSDHQLQLTISTGTLIIRQRSLGSQEVIELNTPNLAFALQEAGEYKLTVSPNQSSIMVRRGTGIAYGERDSITLHEAEQVNFSGNNLAHNSIARMPPYDEFDLWVNERDKLEDNSVSARYVSREVIGYQQLDQHGSWETHVEYGAIWIPRTVEVGWAPYRNGNWVWVAPWGWTWVDRAPWGFAPFHYGRWACIGPRWVWVPGPYLHHASPVYAPALVAFVGAAPGVHLNININTGSHPHPAWLPLAPGEVYRPYYRGSSAYIERLNQHQDYRASINQNNNQHNTPLGDNQANRPYRNQALPNAISSMPENQFLRGQASSVNPALLGATLVNNRAASTQSAALPPSTESIYGNAKRIATPANDAWMRRAVIPSPERASSYRSAIQERNAEQIAEHDKPRYAPHYGNRIATPATSYNDNLAPPNELRNRPSPSLSMTAPAAVQPERARSNAVDYRNPIQNPANTASYAAPPNLPAKPSPTSNYAGWTQNNPAQAILQENERARDAERQQAERRAEQQTERRNQNEREAYGVRNQPSGNYQVEQNQRRSEAPRTMTESNHNARATIAPQETVRVNPTPEVRPVTQARPDRASIAEPKENPRNNHRTGQARELER</sequence>
<keyword evidence="3" id="KW-1185">Reference proteome</keyword>
<evidence type="ECO:0000313" key="3">
    <source>
        <dbReference type="Proteomes" id="UP000275663"/>
    </source>
</evidence>
<name>A0A3Q9BQM6_9BURK</name>
<organism evidence="2 3">
    <name type="scientific">Undibacterium parvum</name>
    <dbReference type="NCBI Taxonomy" id="401471"/>
    <lineage>
        <taxon>Bacteria</taxon>
        <taxon>Pseudomonadati</taxon>
        <taxon>Pseudomonadota</taxon>
        <taxon>Betaproteobacteria</taxon>
        <taxon>Burkholderiales</taxon>
        <taxon>Oxalobacteraceae</taxon>
        <taxon>Undibacterium</taxon>
    </lineage>
</organism>
<evidence type="ECO:0000256" key="1">
    <source>
        <dbReference type="SAM" id="MobiDB-lite"/>
    </source>
</evidence>
<feature type="compositionally biased region" description="Basic and acidic residues" evidence="1">
    <location>
        <begin position="582"/>
        <end position="611"/>
    </location>
</feature>
<accession>A0A3Q9BQM6</accession>
<dbReference type="PANTHER" id="PTHR38731:SF3">
    <property type="entry name" value="BLL6125 PROTEIN"/>
    <property type="match status" value="1"/>
</dbReference>
<dbReference type="AlphaFoldDB" id="A0A3Q9BQM6"/>
<feature type="region of interest" description="Disordered" evidence="1">
    <location>
        <begin position="582"/>
        <end position="695"/>
    </location>
</feature>
<evidence type="ECO:0000313" key="2">
    <source>
        <dbReference type="EMBL" id="AZP11479.1"/>
    </source>
</evidence>
<dbReference type="Proteomes" id="UP000275663">
    <property type="component" value="Chromosome"/>
</dbReference>
<feature type="compositionally biased region" description="Polar residues" evidence="1">
    <location>
        <begin position="615"/>
        <end position="625"/>
    </location>
</feature>
<dbReference type="PANTHER" id="PTHR38731">
    <property type="entry name" value="LIPL45-RELATED LIPOPROTEIN-RELATED"/>
    <property type="match status" value="1"/>
</dbReference>